<evidence type="ECO:0000313" key="1">
    <source>
        <dbReference type="Proteomes" id="UP000887564"/>
    </source>
</evidence>
<keyword evidence="1" id="KW-1185">Reference proteome</keyword>
<proteinExistence type="predicted"/>
<name>A0A914R706_PAREQ</name>
<protein>
    <submittedName>
        <fullName evidence="2">Uncharacterized protein</fullName>
    </submittedName>
</protein>
<accession>A0A914R706</accession>
<dbReference type="AlphaFoldDB" id="A0A914R706"/>
<dbReference type="Proteomes" id="UP000887564">
    <property type="component" value="Unplaced"/>
</dbReference>
<evidence type="ECO:0000313" key="2">
    <source>
        <dbReference type="WBParaSite" id="PEQ_0000242401-mRNA-1"/>
    </source>
</evidence>
<organism evidence="1 2">
    <name type="scientific">Parascaris equorum</name>
    <name type="common">Equine roundworm</name>
    <dbReference type="NCBI Taxonomy" id="6256"/>
    <lineage>
        <taxon>Eukaryota</taxon>
        <taxon>Metazoa</taxon>
        <taxon>Ecdysozoa</taxon>
        <taxon>Nematoda</taxon>
        <taxon>Chromadorea</taxon>
        <taxon>Rhabditida</taxon>
        <taxon>Spirurina</taxon>
        <taxon>Ascaridomorpha</taxon>
        <taxon>Ascaridoidea</taxon>
        <taxon>Ascarididae</taxon>
        <taxon>Parascaris</taxon>
    </lineage>
</organism>
<dbReference type="WBParaSite" id="PEQ_0000242401-mRNA-1">
    <property type="protein sequence ID" value="PEQ_0000242401-mRNA-1"/>
    <property type="gene ID" value="PEQ_0000242401"/>
</dbReference>
<sequence>MLGDRATRAELNFYRPEQVDLPIWYVTTEDAMLLLPTLVRRLIDTPEVPILFDEFFRFVPIASNKDMVMKNMAKLRLACRAKQVSCLIGRFFYL</sequence>
<reference evidence="2" key="1">
    <citation type="submission" date="2022-11" db="UniProtKB">
        <authorList>
            <consortium name="WormBaseParasite"/>
        </authorList>
    </citation>
    <scope>IDENTIFICATION</scope>
</reference>